<dbReference type="Proteomes" id="UP000287233">
    <property type="component" value="Chromosome"/>
</dbReference>
<proteinExistence type="predicted"/>
<reference evidence="3" key="1">
    <citation type="submission" date="2018-12" db="EMBL/GenBank/DDBJ databases">
        <title>Complete genome sequence of an uncultured bacterium of the candidate phylum Bipolaricaulota.</title>
        <authorList>
            <person name="Kadnikov V.V."/>
            <person name="Mardanov A.V."/>
            <person name="Beletsky A.V."/>
            <person name="Frank Y.A."/>
            <person name="Karnachuk O.V."/>
            <person name="Ravin N.V."/>
        </authorList>
    </citation>
    <scope>NUCLEOTIDE SEQUENCE [LARGE SCALE GENOMIC DNA]</scope>
</reference>
<sequence length="363" mass="39440">MSSALKWAAVGLALLWGAGAAAASLSLEWEGKLVWTLPSPTPALSATLALTWTVLGWEWISTAVHEDTVWKALTFTGTGGIGDLDLSSALAFDPQEPAFRSLTVRLKAESLGVTLDGVARLESRGLGWGLTLVGPRDGLVERVRLRFNLKRFLDEALEDTFASSFSSGEVLFRIALPCCVERLRGWLSFTKVGFSEFGLSLPLPLPRETGLAFSTVVRFRVDEKTTFVAPAMIYEPPACVEVYLGLDWDRTTWAIRGIQTYAVGFRCQLGAVRVRGITELRPIGLVKRPYWEAIWVSWEGEGCCGPTKFQVAAYFGDANLLFGLGEVDVGVEVPVAPGVVIGLGAEMLVPGDARLSLSWRAEL</sequence>
<keyword evidence="1" id="KW-0732">Signal</keyword>
<evidence type="ECO:0000313" key="2">
    <source>
        <dbReference type="EMBL" id="QAA75770.1"/>
    </source>
</evidence>
<dbReference type="EMBL" id="CP034928">
    <property type="protein sequence ID" value="QAA75770.1"/>
    <property type="molecule type" value="Genomic_DNA"/>
</dbReference>
<protein>
    <submittedName>
        <fullName evidence="2">Uncharacterized protein</fullName>
    </submittedName>
</protein>
<dbReference type="KEGG" id="bih:BIP78_0002"/>
<evidence type="ECO:0000256" key="1">
    <source>
        <dbReference type="SAM" id="SignalP"/>
    </source>
</evidence>
<feature type="signal peptide" evidence="1">
    <location>
        <begin position="1"/>
        <end position="22"/>
    </location>
</feature>
<evidence type="ECO:0000313" key="3">
    <source>
        <dbReference type="Proteomes" id="UP000287233"/>
    </source>
</evidence>
<organism evidence="2 3">
    <name type="scientific">Bipolaricaulis sibiricus</name>
    <dbReference type="NCBI Taxonomy" id="2501609"/>
    <lineage>
        <taxon>Bacteria</taxon>
        <taxon>Candidatus Bipolaricaulota</taxon>
        <taxon>Candidatus Bipolaricaulia</taxon>
        <taxon>Candidatus Bipolaricaulales</taxon>
        <taxon>Candidatus Bipolaricaulaceae</taxon>
        <taxon>Candidatus Bipolaricaulis</taxon>
    </lineage>
</organism>
<feature type="chain" id="PRO_5019536504" evidence="1">
    <location>
        <begin position="23"/>
        <end position="363"/>
    </location>
</feature>
<dbReference type="AlphaFoldDB" id="A0A410FS73"/>
<gene>
    <name evidence="2" type="ORF">BIP78_0002</name>
</gene>
<accession>A0A410FS73</accession>
<name>A0A410FS73_BIPS1</name>